<reference evidence="1" key="1">
    <citation type="submission" date="2021-06" db="EMBL/GenBank/DDBJ databases">
        <title>Parelaphostrongylus tenuis whole genome reference sequence.</title>
        <authorList>
            <person name="Garwood T.J."/>
            <person name="Larsen P.A."/>
            <person name="Fountain-Jones N.M."/>
            <person name="Garbe J.R."/>
            <person name="Macchietto M.G."/>
            <person name="Kania S.A."/>
            <person name="Gerhold R.W."/>
            <person name="Richards J.E."/>
            <person name="Wolf T.M."/>
        </authorList>
    </citation>
    <scope>NUCLEOTIDE SEQUENCE</scope>
    <source>
        <strain evidence="1">MNPRO001-30</strain>
        <tissue evidence="1">Meninges</tissue>
    </source>
</reference>
<accession>A0AAD5N6D8</accession>
<dbReference type="SUPFAM" id="SSF56436">
    <property type="entry name" value="C-type lectin-like"/>
    <property type="match status" value="1"/>
</dbReference>
<sequence length="86" mass="10031">MHGLVLKKDEVRSSVQGKHLFSPVQPSCDQKDLVWHHGEPNDENGAEDCLHFWTRSDGNYEYINDIECWRRHWFICEKDGGCDTIA</sequence>
<dbReference type="InterPro" id="IPR016186">
    <property type="entry name" value="C-type_lectin-like/link_sf"/>
</dbReference>
<dbReference type="Proteomes" id="UP001196413">
    <property type="component" value="Unassembled WGS sequence"/>
</dbReference>
<dbReference type="InterPro" id="IPR016187">
    <property type="entry name" value="CTDL_fold"/>
</dbReference>
<evidence type="ECO:0000313" key="2">
    <source>
        <dbReference type="Proteomes" id="UP001196413"/>
    </source>
</evidence>
<proteinExistence type="predicted"/>
<name>A0AAD5N6D8_PARTN</name>
<dbReference type="Gene3D" id="3.10.100.10">
    <property type="entry name" value="Mannose-Binding Protein A, subunit A"/>
    <property type="match status" value="1"/>
</dbReference>
<evidence type="ECO:0000313" key="1">
    <source>
        <dbReference type="EMBL" id="KAJ1361546.1"/>
    </source>
</evidence>
<organism evidence="1 2">
    <name type="scientific">Parelaphostrongylus tenuis</name>
    <name type="common">Meningeal worm</name>
    <dbReference type="NCBI Taxonomy" id="148309"/>
    <lineage>
        <taxon>Eukaryota</taxon>
        <taxon>Metazoa</taxon>
        <taxon>Ecdysozoa</taxon>
        <taxon>Nematoda</taxon>
        <taxon>Chromadorea</taxon>
        <taxon>Rhabditida</taxon>
        <taxon>Rhabditina</taxon>
        <taxon>Rhabditomorpha</taxon>
        <taxon>Strongyloidea</taxon>
        <taxon>Metastrongylidae</taxon>
        <taxon>Parelaphostrongylus</taxon>
    </lineage>
</organism>
<dbReference type="EMBL" id="JAHQIW010004221">
    <property type="protein sequence ID" value="KAJ1361546.1"/>
    <property type="molecule type" value="Genomic_DNA"/>
</dbReference>
<keyword evidence="2" id="KW-1185">Reference proteome</keyword>
<evidence type="ECO:0008006" key="3">
    <source>
        <dbReference type="Google" id="ProtNLM"/>
    </source>
</evidence>
<gene>
    <name evidence="1" type="ORF">KIN20_020822</name>
</gene>
<protein>
    <recommendedName>
        <fullName evidence="3">C-type lectin domain-containing protein</fullName>
    </recommendedName>
</protein>
<dbReference type="AlphaFoldDB" id="A0AAD5N6D8"/>
<comment type="caution">
    <text evidence="1">The sequence shown here is derived from an EMBL/GenBank/DDBJ whole genome shotgun (WGS) entry which is preliminary data.</text>
</comment>